<protein>
    <submittedName>
        <fullName evidence="3">Uncharacterized protein</fullName>
    </submittedName>
</protein>
<keyword evidence="4" id="KW-1185">Reference proteome</keyword>
<evidence type="ECO:0000256" key="1">
    <source>
        <dbReference type="SAM" id="MobiDB-lite"/>
    </source>
</evidence>
<accession>A0AAP0NIF0</accession>
<evidence type="ECO:0000313" key="4">
    <source>
        <dbReference type="Proteomes" id="UP001415857"/>
    </source>
</evidence>
<keyword evidence="2" id="KW-0472">Membrane</keyword>
<dbReference type="AlphaFoldDB" id="A0AAP0NIF0"/>
<proteinExistence type="predicted"/>
<dbReference type="EMBL" id="JBBPBK010000013">
    <property type="protein sequence ID" value="KAK9272681.1"/>
    <property type="molecule type" value="Genomic_DNA"/>
</dbReference>
<evidence type="ECO:0000313" key="3">
    <source>
        <dbReference type="EMBL" id="KAK9272681.1"/>
    </source>
</evidence>
<evidence type="ECO:0000256" key="2">
    <source>
        <dbReference type="SAM" id="Phobius"/>
    </source>
</evidence>
<sequence>MITKHTTQYTLVWKYFYIPLVYWASYFVQNGNKRLEILVTSSFNRARILREFLNFYIPAATAAIIRIIIDEVDVENACTARYSNRIDTRGRRGAKIGRKLTHKAKKDSRGQDPDGNFQKIFLA</sequence>
<gene>
    <name evidence="3" type="ORF">L1049_003058</name>
</gene>
<feature type="transmembrane region" description="Helical" evidence="2">
    <location>
        <begin position="48"/>
        <end position="69"/>
    </location>
</feature>
<keyword evidence="2" id="KW-1133">Transmembrane helix</keyword>
<feature type="compositionally biased region" description="Basic residues" evidence="1">
    <location>
        <begin position="93"/>
        <end position="106"/>
    </location>
</feature>
<reference evidence="3 4" key="1">
    <citation type="journal article" date="2024" name="Plant J.">
        <title>Genome sequences and population genomics reveal climatic adaptation and genomic divergence between two closely related sweetgum species.</title>
        <authorList>
            <person name="Xu W.Q."/>
            <person name="Ren C.Q."/>
            <person name="Zhang X.Y."/>
            <person name="Comes H.P."/>
            <person name="Liu X.H."/>
            <person name="Li Y.G."/>
            <person name="Kettle C.J."/>
            <person name="Jalonen R."/>
            <person name="Gaisberger H."/>
            <person name="Ma Y.Z."/>
            <person name="Qiu Y.X."/>
        </authorList>
    </citation>
    <scope>NUCLEOTIDE SEQUENCE [LARGE SCALE GENOMIC DNA]</scope>
    <source>
        <strain evidence="3">Hangzhou</strain>
    </source>
</reference>
<dbReference type="Proteomes" id="UP001415857">
    <property type="component" value="Unassembled WGS sequence"/>
</dbReference>
<keyword evidence="2" id="KW-0812">Transmembrane</keyword>
<comment type="caution">
    <text evidence="3">The sequence shown here is derived from an EMBL/GenBank/DDBJ whole genome shotgun (WGS) entry which is preliminary data.</text>
</comment>
<name>A0AAP0NIF0_LIQFO</name>
<feature type="region of interest" description="Disordered" evidence="1">
    <location>
        <begin position="93"/>
        <end position="115"/>
    </location>
</feature>
<organism evidence="3 4">
    <name type="scientific">Liquidambar formosana</name>
    <name type="common">Formosan gum</name>
    <dbReference type="NCBI Taxonomy" id="63359"/>
    <lineage>
        <taxon>Eukaryota</taxon>
        <taxon>Viridiplantae</taxon>
        <taxon>Streptophyta</taxon>
        <taxon>Embryophyta</taxon>
        <taxon>Tracheophyta</taxon>
        <taxon>Spermatophyta</taxon>
        <taxon>Magnoliopsida</taxon>
        <taxon>eudicotyledons</taxon>
        <taxon>Gunneridae</taxon>
        <taxon>Pentapetalae</taxon>
        <taxon>Saxifragales</taxon>
        <taxon>Altingiaceae</taxon>
        <taxon>Liquidambar</taxon>
    </lineage>
</organism>